<feature type="transmembrane region" description="Helical" evidence="1">
    <location>
        <begin position="202"/>
        <end position="221"/>
    </location>
</feature>
<comment type="caution">
    <text evidence="3">The sequence shown here is derived from an EMBL/GenBank/DDBJ whole genome shotgun (WGS) entry which is preliminary data.</text>
</comment>
<dbReference type="InterPro" id="IPR052710">
    <property type="entry name" value="CAAX_protease"/>
</dbReference>
<dbReference type="GO" id="GO:0080120">
    <property type="term" value="P:CAAX-box protein maturation"/>
    <property type="evidence" value="ECO:0007669"/>
    <property type="project" value="UniProtKB-ARBA"/>
</dbReference>
<reference evidence="3 4" key="1">
    <citation type="submission" date="2019-08" db="EMBL/GenBank/DDBJ databases">
        <authorList>
            <person name="Vazquez-Campos X."/>
        </authorList>
    </citation>
    <scope>NUCLEOTIDE SEQUENCE [LARGE SCALE GENOMIC DNA]</scope>
    <source>
        <strain evidence="3">LFW-283_2</strain>
    </source>
</reference>
<dbReference type="Proteomes" id="UP000789941">
    <property type="component" value="Unassembled WGS sequence"/>
</dbReference>
<dbReference type="PANTHER" id="PTHR36435:SF1">
    <property type="entry name" value="CAAX AMINO TERMINAL PROTEASE FAMILY PROTEIN"/>
    <property type="match status" value="1"/>
</dbReference>
<accession>A0A5E4LQ97</accession>
<name>A0A5E4LQ97_9ARCH</name>
<evidence type="ECO:0000313" key="4">
    <source>
        <dbReference type="Proteomes" id="UP000789941"/>
    </source>
</evidence>
<protein>
    <submittedName>
        <fullName evidence="3">CAAX protease self-immunity</fullName>
    </submittedName>
</protein>
<keyword evidence="1" id="KW-0472">Membrane</keyword>
<feature type="transmembrane region" description="Helical" evidence="1">
    <location>
        <begin position="115"/>
        <end position="135"/>
    </location>
</feature>
<keyword evidence="1" id="KW-0812">Transmembrane</keyword>
<dbReference type="AlphaFoldDB" id="A0A5E4LQ97"/>
<dbReference type="InterPro" id="IPR003675">
    <property type="entry name" value="Rce1/LyrA-like_dom"/>
</dbReference>
<dbReference type="Pfam" id="PF02517">
    <property type="entry name" value="Rce1-like"/>
    <property type="match status" value="1"/>
</dbReference>
<feature type="domain" description="CAAX prenyl protease 2/Lysostaphin resistance protein A-like" evidence="2">
    <location>
        <begin position="116"/>
        <end position="211"/>
    </location>
</feature>
<feature type="transmembrane region" description="Helical" evidence="1">
    <location>
        <begin position="32"/>
        <end position="56"/>
    </location>
</feature>
<sequence>MKSIFLFLTIFSILLLFSVLVCNLLKLDFFPSIYLTILGSLAIQLGIFSAAFYFLWKKDLGTTLNSIGFPGSIKTTLLFTVGGLLILFFVLFILGVIITVAGFNDQEKVSDKVSSLPVIVLLFAVLVAPIGEELFFRALLVPKLDNFFLKLIKFPHLGILSSAVIFSLAHFAYGSVVETLGVFAIGLLFASIFKASKSITPCILIHMIYNGLSILVMKFVLGS</sequence>
<feature type="transmembrane region" description="Helical" evidence="1">
    <location>
        <begin position="77"/>
        <end position="103"/>
    </location>
</feature>
<dbReference type="GO" id="GO:0006508">
    <property type="term" value="P:proteolysis"/>
    <property type="evidence" value="ECO:0007669"/>
    <property type="project" value="UniProtKB-KW"/>
</dbReference>
<proteinExistence type="predicted"/>
<organism evidence="3 4">
    <name type="scientific">Candidatus Bilamarchaeum dharawalense</name>
    <dbReference type="NCBI Taxonomy" id="2885759"/>
    <lineage>
        <taxon>Archaea</taxon>
        <taxon>Candidatus Micrarchaeota</taxon>
        <taxon>Candidatus Micrarchaeia</taxon>
        <taxon>Candidatus Anstonellales</taxon>
        <taxon>Candidatus Bilamarchaeaceae</taxon>
        <taxon>Candidatus Bilamarchaeum</taxon>
    </lineage>
</organism>
<keyword evidence="3" id="KW-0378">Hydrolase</keyword>
<dbReference type="GO" id="GO:0004175">
    <property type="term" value="F:endopeptidase activity"/>
    <property type="evidence" value="ECO:0007669"/>
    <property type="project" value="UniProtKB-ARBA"/>
</dbReference>
<evidence type="ECO:0000256" key="1">
    <source>
        <dbReference type="SAM" id="Phobius"/>
    </source>
</evidence>
<keyword evidence="3" id="KW-0645">Protease</keyword>
<keyword evidence="1" id="KW-1133">Transmembrane helix</keyword>
<evidence type="ECO:0000313" key="3">
    <source>
        <dbReference type="EMBL" id="VVC03288.1"/>
    </source>
</evidence>
<feature type="transmembrane region" description="Helical" evidence="1">
    <location>
        <begin position="172"/>
        <end position="190"/>
    </location>
</feature>
<evidence type="ECO:0000259" key="2">
    <source>
        <dbReference type="Pfam" id="PF02517"/>
    </source>
</evidence>
<gene>
    <name evidence="3" type="ORF">LFW2832_00273</name>
</gene>
<dbReference type="EMBL" id="CABMJJ010000007">
    <property type="protein sequence ID" value="VVC03288.1"/>
    <property type="molecule type" value="Genomic_DNA"/>
</dbReference>
<dbReference type="PANTHER" id="PTHR36435">
    <property type="entry name" value="SLR1288 PROTEIN"/>
    <property type="match status" value="1"/>
</dbReference>